<name>A0AA45R4R6_9PSEU</name>
<dbReference type="Gene3D" id="3.30.565.10">
    <property type="entry name" value="Histidine kinase-like ATPase, C-terminal domain"/>
    <property type="match status" value="1"/>
</dbReference>
<accession>A0AA45R4R6</accession>
<sequence>MPGRWGAERGPQAVGTARLGRGDLLLLYSDGVLERPGRALPESAAEPARVAADAAADREAVRHAAVELVTNVLDHAHLDSAEPHTLPLEAALSATGRLSVRVADRTLWCGGRCCSRRRERTRGWCCRWWVWSTPNVGPDLVEEGKG</sequence>
<dbReference type="AlphaFoldDB" id="A0AA45R4R6"/>
<dbReference type="Proteomes" id="UP000677152">
    <property type="component" value="Chromosome"/>
</dbReference>
<protein>
    <submittedName>
        <fullName evidence="1">SpoIIE family protein phosphatase</fullName>
    </submittedName>
</protein>
<dbReference type="InterPro" id="IPR036890">
    <property type="entry name" value="HATPase_C_sf"/>
</dbReference>
<organism evidence="1 2">
    <name type="scientific">Actinosynnema pretiosum subsp. pretiosum</name>
    <dbReference type="NCBI Taxonomy" id="103721"/>
    <lineage>
        <taxon>Bacteria</taxon>
        <taxon>Bacillati</taxon>
        <taxon>Actinomycetota</taxon>
        <taxon>Actinomycetes</taxon>
        <taxon>Pseudonocardiales</taxon>
        <taxon>Pseudonocardiaceae</taxon>
        <taxon>Actinosynnema</taxon>
    </lineage>
</organism>
<evidence type="ECO:0000313" key="1">
    <source>
        <dbReference type="EMBL" id="QUF05191.1"/>
    </source>
</evidence>
<proteinExistence type="predicted"/>
<gene>
    <name evidence="1" type="ORF">KCV87_03490</name>
</gene>
<reference evidence="1" key="1">
    <citation type="submission" date="2021-04" db="EMBL/GenBank/DDBJ databases">
        <title>Genomic sequence of Actinosynnema pretiosum subsp. pretiosum ATCC 31280 (C-14919).</title>
        <authorList>
            <person name="Bai L."/>
            <person name="Wang X."/>
            <person name="Xiao Y."/>
        </authorList>
    </citation>
    <scope>NUCLEOTIDE SEQUENCE</scope>
    <source>
        <strain evidence="1">ATCC 31280</strain>
    </source>
</reference>
<evidence type="ECO:0000313" key="2">
    <source>
        <dbReference type="Proteomes" id="UP000677152"/>
    </source>
</evidence>
<dbReference type="EMBL" id="CP073249">
    <property type="protein sequence ID" value="QUF05191.1"/>
    <property type="molecule type" value="Genomic_DNA"/>
</dbReference>